<proteinExistence type="predicted"/>
<keyword evidence="1" id="KW-0472">Membrane</keyword>
<organism evidence="2">
    <name type="scientific">Rhizophora mucronata</name>
    <name type="common">Asiatic mangrove</name>
    <dbReference type="NCBI Taxonomy" id="61149"/>
    <lineage>
        <taxon>Eukaryota</taxon>
        <taxon>Viridiplantae</taxon>
        <taxon>Streptophyta</taxon>
        <taxon>Embryophyta</taxon>
        <taxon>Tracheophyta</taxon>
        <taxon>Spermatophyta</taxon>
        <taxon>Magnoliopsida</taxon>
        <taxon>eudicotyledons</taxon>
        <taxon>Gunneridae</taxon>
        <taxon>Pentapetalae</taxon>
        <taxon>rosids</taxon>
        <taxon>fabids</taxon>
        <taxon>Malpighiales</taxon>
        <taxon>Rhizophoraceae</taxon>
        <taxon>Rhizophora</taxon>
    </lineage>
</organism>
<sequence length="50" mass="5796">MVCGMNQIQNHQTLHANSFSKSIYILTIYIFCRFLLHKKSKVICGYSCLV</sequence>
<name>A0A2P2IW14_RHIMU</name>
<keyword evidence="1" id="KW-1133">Transmembrane helix</keyword>
<evidence type="ECO:0000256" key="1">
    <source>
        <dbReference type="SAM" id="Phobius"/>
    </source>
</evidence>
<evidence type="ECO:0000313" key="2">
    <source>
        <dbReference type="EMBL" id="MBW85406.1"/>
    </source>
</evidence>
<dbReference type="EMBL" id="GGEC01004923">
    <property type="protein sequence ID" value="MBW85406.1"/>
    <property type="molecule type" value="Transcribed_RNA"/>
</dbReference>
<dbReference type="AlphaFoldDB" id="A0A2P2IW14"/>
<protein>
    <submittedName>
        <fullName evidence="2">Uncharacterized protein</fullName>
    </submittedName>
</protein>
<accession>A0A2P2IW14</accession>
<reference evidence="2" key="1">
    <citation type="submission" date="2018-02" db="EMBL/GenBank/DDBJ databases">
        <title>Rhizophora mucronata_Transcriptome.</title>
        <authorList>
            <person name="Meera S.P."/>
            <person name="Sreeshan A."/>
            <person name="Augustine A."/>
        </authorList>
    </citation>
    <scope>NUCLEOTIDE SEQUENCE</scope>
    <source>
        <tissue evidence="2">Leaf</tissue>
    </source>
</reference>
<keyword evidence="1" id="KW-0812">Transmembrane</keyword>
<feature type="transmembrane region" description="Helical" evidence="1">
    <location>
        <begin position="19"/>
        <end position="36"/>
    </location>
</feature>